<dbReference type="Pfam" id="PF13439">
    <property type="entry name" value="Glyco_transf_4"/>
    <property type="match status" value="1"/>
</dbReference>
<sequence length="339" mass="38360">MKNVLYIGNALSSQGNTVSPIESLSKHLKEFCEVNVASHEQNKIVRLFDMIASVWRLRRTAKMVLIDTYSTANFYYALIISQWCRILKISYIPILHGGQLENRLKYHPKKSAWIFKNAHQLVAPSKFLQTIFQSYGYDEVRYIPNTIALEKYTFVDREIETIKLLWVRSFSKIYNPALAIAVLEELESLGHKAELIMVGPEKDGSLSHCRTLAQRKQLKVKFTGLLPKEDWIKLSQSCNIFINTTNVDNTPVSVIEAMALGLPVVSTNVGGLPFLIENGVDGLLVPPNDAEALVKAILNLKNNSLKREAITQSARMKVAKFDWEEVKSQWQALLSSSYA</sequence>
<reference evidence="3 4" key="1">
    <citation type="submission" date="2017-05" db="EMBL/GenBank/DDBJ databases">
        <title>The draft genome sequence of Idiomarina salinarum WNB302.</title>
        <authorList>
            <person name="Sun Y."/>
            <person name="Chen B."/>
            <person name="Du Z."/>
        </authorList>
    </citation>
    <scope>NUCLEOTIDE SEQUENCE [LARGE SCALE GENOMIC DNA]</scope>
    <source>
        <strain evidence="3 4">WNB302</strain>
    </source>
</reference>
<comment type="caution">
    <text evidence="3">The sequence shown here is derived from an EMBL/GenBank/DDBJ whole genome shotgun (WGS) entry which is preliminary data.</text>
</comment>
<dbReference type="PANTHER" id="PTHR45947">
    <property type="entry name" value="SULFOQUINOVOSYL TRANSFERASE SQD2"/>
    <property type="match status" value="1"/>
</dbReference>
<feature type="domain" description="Glycosyltransferase subfamily 4-like N-terminal" evidence="2">
    <location>
        <begin position="6"/>
        <end position="150"/>
    </location>
</feature>
<accession>A0A265UQK9</accession>
<gene>
    <name evidence="3" type="ORF">CA834_11615</name>
</gene>
<evidence type="ECO:0000259" key="2">
    <source>
        <dbReference type="Pfam" id="PF13439"/>
    </source>
</evidence>
<dbReference type="InterPro" id="IPR050194">
    <property type="entry name" value="Glycosyltransferase_grp1"/>
</dbReference>
<dbReference type="GO" id="GO:0016757">
    <property type="term" value="F:glycosyltransferase activity"/>
    <property type="evidence" value="ECO:0007669"/>
    <property type="project" value="InterPro"/>
</dbReference>
<dbReference type="CDD" id="cd03801">
    <property type="entry name" value="GT4_PimA-like"/>
    <property type="match status" value="1"/>
</dbReference>
<dbReference type="Pfam" id="PF00534">
    <property type="entry name" value="Glycos_transf_1"/>
    <property type="match status" value="1"/>
</dbReference>
<dbReference type="InterPro" id="IPR028098">
    <property type="entry name" value="Glyco_trans_4-like_N"/>
</dbReference>
<keyword evidence="4" id="KW-1185">Reference proteome</keyword>
<dbReference type="AlphaFoldDB" id="A0A265UQK9"/>
<dbReference type="Gene3D" id="3.40.50.2000">
    <property type="entry name" value="Glycogen Phosphorylase B"/>
    <property type="match status" value="2"/>
</dbReference>
<dbReference type="RefSeq" id="WP_094968886.1">
    <property type="nucleotide sequence ID" value="NZ_NGJN01000006.1"/>
</dbReference>
<keyword evidence="3" id="KW-0808">Transferase</keyword>
<dbReference type="InterPro" id="IPR001296">
    <property type="entry name" value="Glyco_trans_1"/>
</dbReference>
<proteinExistence type="predicted"/>
<evidence type="ECO:0000259" key="1">
    <source>
        <dbReference type="Pfam" id="PF00534"/>
    </source>
</evidence>
<name>A0A265UQK9_9FLAO</name>
<dbReference type="OrthoDB" id="139410at2"/>
<organism evidence="3 4">
    <name type="scientific">Winogradskyella aurantia</name>
    <dbReference type="NCBI Taxonomy" id="1915063"/>
    <lineage>
        <taxon>Bacteria</taxon>
        <taxon>Pseudomonadati</taxon>
        <taxon>Bacteroidota</taxon>
        <taxon>Flavobacteriia</taxon>
        <taxon>Flavobacteriales</taxon>
        <taxon>Flavobacteriaceae</taxon>
        <taxon>Winogradskyella</taxon>
    </lineage>
</organism>
<dbReference type="Proteomes" id="UP000216840">
    <property type="component" value="Unassembled WGS sequence"/>
</dbReference>
<evidence type="ECO:0000313" key="4">
    <source>
        <dbReference type="Proteomes" id="UP000216840"/>
    </source>
</evidence>
<dbReference type="EMBL" id="NGJN01000006">
    <property type="protein sequence ID" value="OZV67590.1"/>
    <property type="molecule type" value="Genomic_DNA"/>
</dbReference>
<evidence type="ECO:0000313" key="3">
    <source>
        <dbReference type="EMBL" id="OZV67590.1"/>
    </source>
</evidence>
<dbReference type="PANTHER" id="PTHR45947:SF3">
    <property type="entry name" value="SULFOQUINOVOSYL TRANSFERASE SQD2"/>
    <property type="match status" value="1"/>
</dbReference>
<feature type="domain" description="Glycosyl transferase family 1" evidence="1">
    <location>
        <begin position="162"/>
        <end position="315"/>
    </location>
</feature>
<protein>
    <submittedName>
        <fullName evidence="3">Glycosyl transferase family 1</fullName>
    </submittedName>
</protein>
<dbReference type="SUPFAM" id="SSF53756">
    <property type="entry name" value="UDP-Glycosyltransferase/glycogen phosphorylase"/>
    <property type="match status" value="1"/>
</dbReference>